<dbReference type="Proteomes" id="UP000694405">
    <property type="component" value="Chromosome 23"/>
</dbReference>
<dbReference type="PRINTS" id="PR00412">
    <property type="entry name" value="EPOXHYDRLASE"/>
</dbReference>
<reference evidence="4" key="2">
    <citation type="submission" date="2025-08" db="UniProtKB">
        <authorList>
            <consortium name="Ensembl"/>
        </authorList>
    </citation>
    <scope>IDENTIFICATION</scope>
</reference>
<dbReference type="GO" id="GO:0004301">
    <property type="term" value="F:epoxide hydrolase activity"/>
    <property type="evidence" value="ECO:0007669"/>
    <property type="project" value="UniProtKB-ARBA"/>
</dbReference>
<dbReference type="Ensembl" id="ENSMUNT00000030584.1">
    <property type="protein sequence ID" value="ENSMUNP00000029899.1"/>
    <property type="gene ID" value="ENSMUNG00000020724.1"/>
</dbReference>
<dbReference type="InterPro" id="IPR000073">
    <property type="entry name" value="AB_hydrolase_1"/>
</dbReference>
<dbReference type="SUPFAM" id="SSF53474">
    <property type="entry name" value="alpha/beta-Hydrolases"/>
    <property type="match status" value="1"/>
</dbReference>
<dbReference type="PANTHER" id="PTHR43329">
    <property type="entry name" value="EPOXIDE HYDROLASE"/>
    <property type="match status" value="1"/>
</dbReference>
<dbReference type="Gene3D" id="3.40.50.1820">
    <property type="entry name" value="alpha/beta hydrolase"/>
    <property type="match status" value="1"/>
</dbReference>
<keyword evidence="1" id="KW-0378">Hydrolase</keyword>
<dbReference type="PRINTS" id="PR00111">
    <property type="entry name" value="ABHYDROLASE"/>
</dbReference>
<dbReference type="AlphaFoldDB" id="A0A8V5GTI1"/>
<evidence type="ECO:0000313" key="5">
    <source>
        <dbReference type="Proteomes" id="UP000694405"/>
    </source>
</evidence>
<dbReference type="InterPro" id="IPR029058">
    <property type="entry name" value="AB_hydrolase_fold"/>
</dbReference>
<feature type="domain" description="AB hydrolase-1" evidence="3">
    <location>
        <begin position="99"/>
        <end position="343"/>
    </location>
</feature>
<comment type="similarity">
    <text evidence="2">Belongs to the AB hydrolase superfamily. Epoxide hydrolase family.</text>
</comment>
<evidence type="ECO:0000259" key="3">
    <source>
        <dbReference type="Pfam" id="PF00561"/>
    </source>
</evidence>
<evidence type="ECO:0000256" key="2">
    <source>
        <dbReference type="ARBA" id="ARBA00038334"/>
    </source>
</evidence>
<accession>A0A8V5GTI1</accession>
<reference evidence="4" key="3">
    <citation type="submission" date="2025-09" db="UniProtKB">
        <authorList>
            <consortium name="Ensembl"/>
        </authorList>
    </citation>
    <scope>IDENTIFICATION</scope>
</reference>
<proteinExistence type="inferred from homology"/>
<sequence length="363" mass="40661">MLLSLCSLLLAPTRLLLAIWDLAARLGVAVATVAAAVAYGLWGLWVLLRRGPRATFGRRVRDQPPPGLADGTYGEHKYLRLKDSEVVLHYVTRGPATAPLMLLLHGFPQNWFCWRHLLQEFGGRYRVVALDLRGYGASSKPRERQQYRLELLLEDVRQVIEELGACILVGHDWGGVLAWELAEGHPELVEKLVVMDAPHRFTLGHPTQLLRSSFVFLFQLPWLPELLLSLADFELILTGAWTGIQSPGRSLTEQELDAYIYSLAQPGGLSPPLHHYRNLFSLPPSPHRGPPIPREPPPIPTLLLWGGHDALLDPRLVPSLRRCLRPSARLCLLPDASHWLPEDQPRALARIIQDFLDGGSLHP</sequence>
<evidence type="ECO:0000313" key="4">
    <source>
        <dbReference type="Ensembl" id="ENSMUNP00000029899.1"/>
    </source>
</evidence>
<name>A0A8V5GTI1_MELUD</name>
<evidence type="ECO:0000256" key="1">
    <source>
        <dbReference type="ARBA" id="ARBA00022801"/>
    </source>
</evidence>
<dbReference type="Pfam" id="PF00561">
    <property type="entry name" value="Abhydrolase_1"/>
    <property type="match status" value="1"/>
</dbReference>
<dbReference type="InterPro" id="IPR000639">
    <property type="entry name" value="Epox_hydrolase-like"/>
</dbReference>
<organism evidence="4 5">
    <name type="scientific">Melopsittacus undulatus</name>
    <name type="common">Budgerigar</name>
    <name type="synonym">Psittacus undulatus</name>
    <dbReference type="NCBI Taxonomy" id="13146"/>
    <lineage>
        <taxon>Eukaryota</taxon>
        <taxon>Metazoa</taxon>
        <taxon>Chordata</taxon>
        <taxon>Craniata</taxon>
        <taxon>Vertebrata</taxon>
        <taxon>Euteleostomi</taxon>
        <taxon>Archelosauria</taxon>
        <taxon>Archosauria</taxon>
        <taxon>Dinosauria</taxon>
        <taxon>Saurischia</taxon>
        <taxon>Theropoda</taxon>
        <taxon>Coelurosauria</taxon>
        <taxon>Aves</taxon>
        <taxon>Neognathae</taxon>
        <taxon>Neoaves</taxon>
        <taxon>Telluraves</taxon>
        <taxon>Australaves</taxon>
        <taxon>Psittaciformes</taxon>
        <taxon>Psittaculidae</taxon>
        <taxon>Melopsittacus</taxon>
    </lineage>
</organism>
<keyword evidence="5" id="KW-1185">Reference proteome</keyword>
<protein>
    <recommendedName>
        <fullName evidence="3">AB hydrolase-1 domain-containing protein</fullName>
    </recommendedName>
</protein>
<gene>
    <name evidence="4" type="primary">LOC117437541</name>
</gene>
<reference evidence="4" key="1">
    <citation type="submission" date="2020-03" db="EMBL/GenBank/DDBJ databases">
        <title>Melopsittacus undulatus (budgerigar) genome, bMelUnd1, maternal haplotype with Z.</title>
        <authorList>
            <person name="Gedman G."/>
            <person name="Mountcastle J."/>
            <person name="Haase B."/>
            <person name="Formenti G."/>
            <person name="Wright T."/>
            <person name="Apodaca J."/>
            <person name="Pelan S."/>
            <person name="Chow W."/>
            <person name="Rhie A."/>
            <person name="Howe K."/>
            <person name="Fedrigo O."/>
            <person name="Jarvis E.D."/>
        </authorList>
    </citation>
    <scope>NUCLEOTIDE SEQUENCE [LARGE SCALE GENOMIC DNA]</scope>
</reference>